<feature type="region of interest" description="Disordered" evidence="10">
    <location>
        <begin position="63"/>
        <end position="195"/>
    </location>
</feature>
<keyword evidence="4" id="KW-1003">Cell membrane</keyword>
<feature type="transmembrane region" description="Helical" evidence="11">
    <location>
        <begin position="26"/>
        <end position="46"/>
    </location>
</feature>
<evidence type="ECO:0000256" key="10">
    <source>
        <dbReference type="SAM" id="MobiDB-lite"/>
    </source>
</evidence>
<dbReference type="Gene3D" id="3.30.1150.10">
    <property type="match status" value="1"/>
</dbReference>
<feature type="compositionally biased region" description="Basic and acidic residues" evidence="10">
    <location>
        <begin position="85"/>
        <end position="117"/>
    </location>
</feature>
<dbReference type="AlphaFoldDB" id="A0A550J7D5"/>
<proteinExistence type="inferred from homology"/>
<dbReference type="PROSITE" id="PS52015">
    <property type="entry name" value="TONB_CTD"/>
    <property type="match status" value="1"/>
</dbReference>
<evidence type="ECO:0000256" key="4">
    <source>
        <dbReference type="ARBA" id="ARBA00022475"/>
    </source>
</evidence>
<dbReference type="NCBIfam" id="TIGR01352">
    <property type="entry name" value="tonB_Cterm"/>
    <property type="match status" value="1"/>
</dbReference>
<accession>A0A550J7D5</accession>
<evidence type="ECO:0000256" key="3">
    <source>
        <dbReference type="ARBA" id="ARBA00022448"/>
    </source>
</evidence>
<evidence type="ECO:0000259" key="12">
    <source>
        <dbReference type="PROSITE" id="PS52015"/>
    </source>
</evidence>
<evidence type="ECO:0000256" key="1">
    <source>
        <dbReference type="ARBA" id="ARBA00004383"/>
    </source>
</evidence>
<evidence type="ECO:0000256" key="6">
    <source>
        <dbReference type="ARBA" id="ARBA00022692"/>
    </source>
</evidence>
<feature type="compositionally biased region" description="Pro residues" evidence="10">
    <location>
        <begin position="161"/>
        <end position="170"/>
    </location>
</feature>
<dbReference type="InterPro" id="IPR051045">
    <property type="entry name" value="TonB-dependent_transducer"/>
</dbReference>
<dbReference type="GO" id="GO:0015031">
    <property type="term" value="P:protein transport"/>
    <property type="evidence" value="ECO:0007669"/>
    <property type="project" value="UniProtKB-KW"/>
</dbReference>
<dbReference type="InterPro" id="IPR037682">
    <property type="entry name" value="TonB_C"/>
</dbReference>
<keyword evidence="7" id="KW-0653">Protein transport</keyword>
<comment type="subcellular location">
    <subcellularLocation>
        <location evidence="1">Cell inner membrane</location>
        <topology evidence="1">Single-pass membrane protein</topology>
        <orientation evidence="1">Periplasmic side</orientation>
    </subcellularLocation>
</comment>
<feature type="compositionally biased region" description="Low complexity" evidence="10">
    <location>
        <begin position="172"/>
        <end position="191"/>
    </location>
</feature>
<feature type="domain" description="TonB C-terminal" evidence="12">
    <location>
        <begin position="243"/>
        <end position="340"/>
    </location>
</feature>
<dbReference type="Proteomes" id="UP000317155">
    <property type="component" value="Unassembled WGS sequence"/>
</dbReference>
<reference evidence="13 14" key="1">
    <citation type="submission" date="2019-07" db="EMBL/GenBank/DDBJ databases">
        <title>Insights of Desulfuromonas acetexigens electromicrobiology.</title>
        <authorList>
            <person name="Katuri K."/>
            <person name="Sapireddy V."/>
            <person name="Shaw D.R."/>
            <person name="Saikaly P."/>
        </authorList>
    </citation>
    <scope>NUCLEOTIDE SEQUENCE [LARGE SCALE GENOMIC DNA]</scope>
    <source>
        <strain evidence="13 14">2873</strain>
    </source>
</reference>
<protein>
    <submittedName>
        <fullName evidence="13">TonB family protein</fullName>
    </submittedName>
</protein>
<keyword evidence="14" id="KW-1185">Reference proteome</keyword>
<evidence type="ECO:0000313" key="14">
    <source>
        <dbReference type="Proteomes" id="UP000317155"/>
    </source>
</evidence>
<comment type="similarity">
    <text evidence="2">Belongs to the TonB family.</text>
</comment>
<dbReference type="PANTHER" id="PTHR33446">
    <property type="entry name" value="PROTEIN TONB-RELATED"/>
    <property type="match status" value="1"/>
</dbReference>
<dbReference type="Pfam" id="PF03544">
    <property type="entry name" value="TonB_C"/>
    <property type="match status" value="1"/>
</dbReference>
<evidence type="ECO:0000256" key="2">
    <source>
        <dbReference type="ARBA" id="ARBA00006555"/>
    </source>
</evidence>
<dbReference type="PANTHER" id="PTHR33446:SF13">
    <property type="entry name" value="TONB PROTEIN"/>
    <property type="match status" value="1"/>
</dbReference>
<name>A0A550J7D5_9BACT</name>
<evidence type="ECO:0000313" key="13">
    <source>
        <dbReference type="EMBL" id="TRO79139.1"/>
    </source>
</evidence>
<gene>
    <name evidence="13" type="ORF">FL622_14255</name>
</gene>
<keyword evidence="6 11" id="KW-0812">Transmembrane</keyword>
<evidence type="ECO:0000256" key="7">
    <source>
        <dbReference type="ARBA" id="ARBA00022927"/>
    </source>
</evidence>
<dbReference type="InterPro" id="IPR006260">
    <property type="entry name" value="TonB/TolA_C"/>
</dbReference>
<comment type="caution">
    <text evidence="13">The sequence shown here is derived from an EMBL/GenBank/DDBJ whole genome shotgun (WGS) entry which is preliminary data.</text>
</comment>
<keyword evidence="5" id="KW-0997">Cell inner membrane</keyword>
<dbReference type="EMBL" id="VJVV01000012">
    <property type="protein sequence ID" value="TRO79139.1"/>
    <property type="molecule type" value="Genomic_DNA"/>
</dbReference>
<sequence>MYTGATHYEFKRPLYGPMNQNRRSDIFLLGFILLSLLLHLLFLFLAPKQTWVPAEAEKKPVYVDLRPPQPLSRELDLPTPQTPETPRETPAKRLAEVDRQVEKESAPKGRDFEDSTPKAEAPPPTPPPAPPKQPAPKPVKPAPKAEKTPPRPTPKAVKPAPKQPQRPPGEGPAATQETAPAPSAPAQPQTPRRSAEELKNLPLLASAKTAAANVGEQWRRKYREEVDEGDTVWLDTEKDILISFFRRFRDNVYMVWNYPERARQLGQEGVCLLRVTITREGEVKGVILKESSGYPLLDNAAMNAVRKGASYGPLPTAYPKDELNIMVFFHYALDRRPSLY</sequence>
<keyword evidence="8 11" id="KW-1133">Transmembrane helix</keyword>
<dbReference type="OrthoDB" id="9788673at2"/>
<dbReference type="SUPFAM" id="SSF74653">
    <property type="entry name" value="TolA/TonB C-terminal domain"/>
    <property type="match status" value="1"/>
</dbReference>
<evidence type="ECO:0000256" key="9">
    <source>
        <dbReference type="ARBA" id="ARBA00023136"/>
    </source>
</evidence>
<keyword evidence="9 11" id="KW-0472">Membrane</keyword>
<evidence type="ECO:0000256" key="5">
    <source>
        <dbReference type="ARBA" id="ARBA00022519"/>
    </source>
</evidence>
<dbReference type="GO" id="GO:0055085">
    <property type="term" value="P:transmembrane transport"/>
    <property type="evidence" value="ECO:0007669"/>
    <property type="project" value="InterPro"/>
</dbReference>
<dbReference type="GO" id="GO:0005886">
    <property type="term" value="C:plasma membrane"/>
    <property type="evidence" value="ECO:0007669"/>
    <property type="project" value="UniProtKB-SubCell"/>
</dbReference>
<evidence type="ECO:0000256" key="11">
    <source>
        <dbReference type="SAM" id="Phobius"/>
    </source>
</evidence>
<keyword evidence="3" id="KW-0813">Transport</keyword>
<feature type="compositionally biased region" description="Pro residues" evidence="10">
    <location>
        <begin position="120"/>
        <end position="141"/>
    </location>
</feature>
<dbReference type="PRINTS" id="PR01217">
    <property type="entry name" value="PRICHEXTENSN"/>
</dbReference>
<evidence type="ECO:0000256" key="8">
    <source>
        <dbReference type="ARBA" id="ARBA00022989"/>
    </source>
</evidence>
<organism evidence="13 14">
    <name type="scientific">Trichloromonas acetexigens</name>
    <dbReference type="NCBI Taxonomy" id="38815"/>
    <lineage>
        <taxon>Bacteria</taxon>
        <taxon>Pseudomonadati</taxon>
        <taxon>Thermodesulfobacteriota</taxon>
        <taxon>Desulfuromonadia</taxon>
        <taxon>Desulfuromonadales</taxon>
        <taxon>Trichloromonadaceae</taxon>
        <taxon>Trichloromonas</taxon>
    </lineage>
</organism>